<comment type="caution">
    <text evidence="1">The sequence shown here is derived from an EMBL/GenBank/DDBJ whole genome shotgun (WGS) entry which is preliminary data.</text>
</comment>
<dbReference type="AlphaFoldDB" id="A0AAV3BRL0"/>
<reference evidence="1 2" key="1">
    <citation type="submission" date="2007-07" db="EMBL/GenBank/DDBJ databases">
        <title>Annotation of Clostridium perfringens B str. ATCC 3626.</title>
        <authorList>
            <person name="Paulsen I."/>
            <person name="Sebastian Y."/>
        </authorList>
    </citation>
    <scope>NUCLEOTIDE SEQUENCE [LARGE SCALE GENOMIC DNA]</scope>
    <source>
        <strain evidence="2">B str. ATCC 3626</strain>
    </source>
</reference>
<evidence type="ECO:0000313" key="2">
    <source>
        <dbReference type="Proteomes" id="UP000004342"/>
    </source>
</evidence>
<proteinExistence type="predicted"/>
<dbReference type="RefSeq" id="WP_003458907.1">
    <property type="nucleotide sequence ID" value="NZ_ABDV01000021.1"/>
</dbReference>
<name>A0AAV3BRL0_CLOPF</name>
<organism evidence="1 2">
    <name type="scientific">Clostridium perfringens B str. ATCC 3626</name>
    <dbReference type="NCBI Taxonomy" id="451754"/>
    <lineage>
        <taxon>Bacteria</taxon>
        <taxon>Bacillati</taxon>
        <taxon>Bacillota</taxon>
        <taxon>Clostridia</taxon>
        <taxon>Eubacteriales</taxon>
        <taxon>Clostridiaceae</taxon>
        <taxon>Clostridium</taxon>
    </lineage>
</organism>
<accession>A0AAV3BRL0</accession>
<sequence length="102" mass="12140">MRVVTIISEEIGSLIENNEISQEEVQNLLTRFCKNDWGILDSEEKEEQHELLIEGRYKGENPKLRYCFNGIYEVDRYLINIRSKYELLRKTLVLTIYLIKQG</sequence>
<protein>
    <submittedName>
        <fullName evidence="1">Uncharacterized protein</fullName>
    </submittedName>
</protein>
<dbReference type="EMBL" id="ABDV01000021">
    <property type="protein sequence ID" value="EDT23142.1"/>
    <property type="molecule type" value="Genomic_DNA"/>
</dbReference>
<dbReference type="Proteomes" id="UP000004342">
    <property type="component" value="Unassembled WGS sequence"/>
</dbReference>
<gene>
    <name evidence="1" type="ORF">AC1_A0299</name>
</gene>
<evidence type="ECO:0000313" key="1">
    <source>
        <dbReference type="EMBL" id="EDT23142.1"/>
    </source>
</evidence>